<dbReference type="EMBL" id="ADVG01000001">
    <property type="protein sequence ID" value="EFH88335.1"/>
    <property type="molecule type" value="Genomic_DNA"/>
</dbReference>
<organism evidence="3 4">
    <name type="scientific">Ktedonobacter racemifer DSM 44963</name>
    <dbReference type="NCBI Taxonomy" id="485913"/>
    <lineage>
        <taxon>Bacteria</taxon>
        <taxon>Bacillati</taxon>
        <taxon>Chloroflexota</taxon>
        <taxon>Ktedonobacteria</taxon>
        <taxon>Ktedonobacterales</taxon>
        <taxon>Ktedonobacteraceae</taxon>
        <taxon>Ktedonobacter</taxon>
    </lineage>
</organism>
<evidence type="ECO:0000313" key="2">
    <source>
        <dbReference type="EMBL" id="EFH85334.1"/>
    </source>
</evidence>
<accession>D6TDJ0</accession>
<dbReference type="InParanoid" id="D6TDJ0"/>
<dbReference type="EMBL" id="ADVG01000003">
    <property type="protein sequence ID" value="EFH85334.1"/>
    <property type="molecule type" value="Genomic_DNA"/>
</dbReference>
<dbReference type="RefSeq" id="WP_007904242.1">
    <property type="nucleotide sequence ID" value="NZ_ADVG01000001.1"/>
</dbReference>
<dbReference type="Proteomes" id="UP000004508">
    <property type="component" value="Unassembled WGS sequence"/>
</dbReference>
<evidence type="ECO:0000313" key="1">
    <source>
        <dbReference type="EMBL" id="EFH80539.1"/>
    </source>
</evidence>
<dbReference type="AlphaFoldDB" id="D6TDJ0"/>
<reference evidence="3 4" key="1">
    <citation type="journal article" date="2011" name="Stand. Genomic Sci.">
        <title>Non-contiguous finished genome sequence and contextual data of the filamentous soil bacterium Ktedonobacter racemifer type strain (SOSP1-21).</title>
        <authorList>
            <person name="Chang Y.J."/>
            <person name="Land M."/>
            <person name="Hauser L."/>
            <person name="Chertkov O."/>
            <person name="Del Rio T.G."/>
            <person name="Nolan M."/>
            <person name="Copeland A."/>
            <person name="Tice H."/>
            <person name="Cheng J.F."/>
            <person name="Lucas S."/>
            <person name="Han C."/>
            <person name="Goodwin L."/>
            <person name="Pitluck S."/>
            <person name="Ivanova N."/>
            <person name="Ovchinikova G."/>
            <person name="Pati A."/>
            <person name="Chen A."/>
            <person name="Palaniappan K."/>
            <person name="Mavromatis K."/>
            <person name="Liolios K."/>
            <person name="Brettin T."/>
            <person name="Fiebig A."/>
            <person name="Rohde M."/>
            <person name="Abt B."/>
            <person name="Goker M."/>
            <person name="Detter J.C."/>
            <person name="Woyke T."/>
            <person name="Bristow J."/>
            <person name="Eisen J.A."/>
            <person name="Markowitz V."/>
            <person name="Hugenholtz P."/>
            <person name="Kyrpides N.C."/>
            <person name="Klenk H.P."/>
            <person name="Lapidus A."/>
        </authorList>
    </citation>
    <scope>NUCLEOTIDE SEQUENCE [LARGE SCALE GENOMIC DNA]</scope>
    <source>
        <strain evidence="4">DSM 44963</strain>
        <strain evidence="3">SOSP1-21</strain>
    </source>
</reference>
<proteinExistence type="predicted"/>
<evidence type="ECO:0000313" key="4">
    <source>
        <dbReference type="Proteomes" id="UP000004508"/>
    </source>
</evidence>
<gene>
    <name evidence="1" type="ORF">Krac_1151</name>
    <name evidence="2" type="ORF">Krac_6528</name>
    <name evidence="3" type="ORF">Krac_9777</name>
</gene>
<evidence type="ECO:0000313" key="3">
    <source>
        <dbReference type="EMBL" id="EFH88335.1"/>
    </source>
</evidence>
<keyword evidence="4" id="KW-1185">Reference proteome</keyword>
<sequence>MKLPPVWAYKSPTSVKAKTSAPTPDSFPSCAALTRGGLLRVTHTGSRERGGGLRQTLERRAGMKEWLTLGRKSVAGTVWATPLEHTVSALTKDVAVLSLPNQP</sequence>
<name>D6TDJ0_KTERA</name>
<protein>
    <submittedName>
        <fullName evidence="3">Uncharacterized protein</fullName>
    </submittedName>
</protein>
<comment type="caution">
    <text evidence="3">The sequence shown here is derived from an EMBL/GenBank/DDBJ whole genome shotgun (WGS) entry which is preliminary data.</text>
</comment>
<dbReference type="EMBL" id="ADVG01000005">
    <property type="protein sequence ID" value="EFH80539.1"/>
    <property type="molecule type" value="Genomic_DNA"/>
</dbReference>